<dbReference type="Proteomes" id="UP000612362">
    <property type="component" value="Unassembled WGS sequence"/>
</dbReference>
<name>A0A8J3I4I0_9CHLR</name>
<dbReference type="AlphaFoldDB" id="A0A8J3I4I0"/>
<sequence>MYFDEKTKTFSTRYYLVANLRGSAHGCLRTGQLEPGKWKWQHTHWWLEIYPNLS</sequence>
<proteinExistence type="predicted"/>
<accession>A0A8J3I4I0</accession>
<keyword evidence="2" id="KW-1185">Reference proteome</keyword>
<evidence type="ECO:0000313" key="2">
    <source>
        <dbReference type="Proteomes" id="UP000612362"/>
    </source>
</evidence>
<organism evidence="1 2">
    <name type="scientific">Ktedonospora formicarum</name>
    <dbReference type="NCBI Taxonomy" id="2778364"/>
    <lineage>
        <taxon>Bacteria</taxon>
        <taxon>Bacillati</taxon>
        <taxon>Chloroflexota</taxon>
        <taxon>Ktedonobacteria</taxon>
        <taxon>Ktedonobacterales</taxon>
        <taxon>Ktedonobacteraceae</taxon>
        <taxon>Ktedonospora</taxon>
    </lineage>
</organism>
<evidence type="ECO:0000313" key="1">
    <source>
        <dbReference type="EMBL" id="GHO49304.1"/>
    </source>
</evidence>
<gene>
    <name evidence="1" type="ORF">KSX_74670</name>
</gene>
<protein>
    <submittedName>
        <fullName evidence="1">Uncharacterized protein</fullName>
    </submittedName>
</protein>
<dbReference type="EMBL" id="BNJF01000005">
    <property type="protein sequence ID" value="GHO49304.1"/>
    <property type="molecule type" value="Genomic_DNA"/>
</dbReference>
<comment type="caution">
    <text evidence="1">The sequence shown here is derived from an EMBL/GenBank/DDBJ whole genome shotgun (WGS) entry which is preliminary data.</text>
</comment>
<reference evidence="1" key="1">
    <citation type="submission" date="2020-10" db="EMBL/GenBank/DDBJ databases">
        <title>Taxonomic study of unclassified bacteria belonging to the class Ktedonobacteria.</title>
        <authorList>
            <person name="Yabe S."/>
            <person name="Wang C.M."/>
            <person name="Zheng Y."/>
            <person name="Sakai Y."/>
            <person name="Cavaletti L."/>
            <person name="Monciardini P."/>
            <person name="Donadio S."/>
        </authorList>
    </citation>
    <scope>NUCLEOTIDE SEQUENCE</scope>
    <source>
        <strain evidence="1">SOSP1-1</strain>
    </source>
</reference>